<dbReference type="InterPro" id="IPR023346">
    <property type="entry name" value="Lysozyme-like_dom_sf"/>
</dbReference>
<dbReference type="Gene3D" id="1.10.530.10">
    <property type="match status" value="1"/>
</dbReference>
<dbReference type="CDD" id="cd16892">
    <property type="entry name" value="LT_VirB1-like"/>
    <property type="match status" value="1"/>
</dbReference>
<evidence type="ECO:0000259" key="2">
    <source>
        <dbReference type="Pfam" id="PF01464"/>
    </source>
</evidence>
<evidence type="ECO:0000313" key="3">
    <source>
        <dbReference type="EMBL" id="XDJ53176.1"/>
    </source>
</evidence>
<dbReference type="InterPro" id="IPR008258">
    <property type="entry name" value="Transglycosylase_SLT_dom_1"/>
</dbReference>
<proteinExistence type="predicted"/>
<evidence type="ECO:0000256" key="1">
    <source>
        <dbReference type="SAM" id="MobiDB-lite"/>
    </source>
</evidence>
<dbReference type="Pfam" id="PF01464">
    <property type="entry name" value="SLT"/>
    <property type="match status" value="1"/>
</dbReference>
<gene>
    <name evidence="3" type="ORF">ABRZ01_01290</name>
</gene>
<feature type="region of interest" description="Disordered" evidence="1">
    <location>
        <begin position="160"/>
        <end position="232"/>
    </location>
</feature>
<reference evidence="3" key="1">
    <citation type="submission" date="2024-05" db="EMBL/GenBank/DDBJ databases">
        <authorList>
            <person name="Luo Y.-C."/>
            <person name="Nicholds J."/>
            <person name="Mortimer T."/>
            <person name="Maboni G."/>
        </authorList>
    </citation>
    <scope>NUCLEOTIDE SEQUENCE</scope>
    <source>
        <strain evidence="3">150964</strain>
    </source>
</reference>
<feature type="compositionally biased region" description="Polar residues" evidence="1">
    <location>
        <begin position="199"/>
        <end position="214"/>
    </location>
</feature>
<dbReference type="EMBL" id="CP158256">
    <property type="protein sequence ID" value="XDJ53176.1"/>
    <property type="molecule type" value="Genomic_DNA"/>
</dbReference>
<dbReference type="SUPFAM" id="SSF53955">
    <property type="entry name" value="Lysozyme-like"/>
    <property type="match status" value="1"/>
</dbReference>
<accession>A0AB39DH80</accession>
<dbReference type="AlphaFoldDB" id="A0AB39DH80"/>
<protein>
    <submittedName>
        <fullName evidence="3">Lytic transglycosylase domain-containing protein</fullName>
    </submittedName>
</protein>
<feature type="compositionally biased region" description="Polar residues" evidence="1">
    <location>
        <begin position="165"/>
        <end position="192"/>
    </location>
</feature>
<feature type="domain" description="Transglycosylase SLT" evidence="2">
    <location>
        <begin position="11"/>
        <end position="146"/>
    </location>
</feature>
<sequence>MLAELAALALTCAPNIHSVTLKALIQHESGARQYAIGVNRKGKALPQQPHDLKAASQAAEDLIAEGIDFDAGLGQINVRNWAWLGLDSTTVFDPCQNLAAAQAILSACYARALDTHRDQQQALRAALSCYNTGNFTKGFVNGYVGKVLAQAGIQVPALKPIARPGSSSVDPTASLEPGTTTPRPAITGTGNNPEIPDRSPNQQDGSPDASQQGTPDGFTAHPTADGFTQPTR</sequence>
<name>A0AB39DH80_9BURK</name>
<organism evidence="3">
    <name type="scientific">Castellaniella ginsengisoli</name>
    <dbReference type="NCBI Taxonomy" id="546114"/>
    <lineage>
        <taxon>Bacteria</taxon>
        <taxon>Pseudomonadati</taxon>
        <taxon>Pseudomonadota</taxon>
        <taxon>Betaproteobacteria</taxon>
        <taxon>Burkholderiales</taxon>
        <taxon>Alcaligenaceae</taxon>
        <taxon>Castellaniella</taxon>
    </lineage>
</organism>
<dbReference type="RefSeq" id="WP_269358226.1">
    <property type="nucleotide sequence ID" value="NZ_CP158256.1"/>
</dbReference>